<accession>A0A4U0WSJ1</accession>
<dbReference type="Gene3D" id="3.30.530.20">
    <property type="match status" value="1"/>
</dbReference>
<reference evidence="2 3" key="1">
    <citation type="submission" date="2017-03" db="EMBL/GenBank/DDBJ databases">
        <title>Genomes of endolithic fungi from Antarctica.</title>
        <authorList>
            <person name="Coleine C."/>
            <person name="Masonjones S."/>
            <person name="Stajich J.E."/>
        </authorList>
    </citation>
    <scope>NUCLEOTIDE SEQUENCE [LARGE SCALE GENOMIC DNA]</scope>
    <source>
        <strain evidence="2 3">CCFEE 5184</strain>
    </source>
</reference>
<feature type="region of interest" description="Disordered" evidence="1">
    <location>
        <begin position="1"/>
        <end position="21"/>
    </location>
</feature>
<dbReference type="EMBL" id="NAJQ01000671">
    <property type="protein sequence ID" value="TKA66141.1"/>
    <property type="molecule type" value="Genomic_DNA"/>
</dbReference>
<dbReference type="CDD" id="cd07822">
    <property type="entry name" value="SRPBCC_4"/>
    <property type="match status" value="1"/>
</dbReference>
<dbReference type="InterPro" id="IPR019587">
    <property type="entry name" value="Polyketide_cyclase/dehydratase"/>
</dbReference>
<organism evidence="2 3">
    <name type="scientific">Friedmanniomyces simplex</name>
    <dbReference type="NCBI Taxonomy" id="329884"/>
    <lineage>
        <taxon>Eukaryota</taxon>
        <taxon>Fungi</taxon>
        <taxon>Dikarya</taxon>
        <taxon>Ascomycota</taxon>
        <taxon>Pezizomycotina</taxon>
        <taxon>Dothideomycetes</taxon>
        <taxon>Dothideomycetidae</taxon>
        <taxon>Mycosphaerellales</taxon>
        <taxon>Teratosphaeriaceae</taxon>
        <taxon>Friedmanniomyces</taxon>
    </lineage>
</organism>
<dbReference type="OrthoDB" id="509124at2759"/>
<evidence type="ECO:0008006" key="4">
    <source>
        <dbReference type="Google" id="ProtNLM"/>
    </source>
</evidence>
<dbReference type="SUPFAM" id="SSF55961">
    <property type="entry name" value="Bet v1-like"/>
    <property type="match status" value="1"/>
</dbReference>
<proteinExistence type="predicted"/>
<evidence type="ECO:0000313" key="3">
    <source>
        <dbReference type="Proteomes" id="UP000309340"/>
    </source>
</evidence>
<evidence type="ECO:0000256" key="1">
    <source>
        <dbReference type="SAM" id="MobiDB-lite"/>
    </source>
</evidence>
<keyword evidence="3" id="KW-1185">Reference proteome</keyword>
<gene>
    <name evidence="2" type="ORF">B0A55_09794</name>
</gene>
<name>A0A4U0WSJ1_9PEZI</name>
<dbReference type="Pfam" id="PF10604">
    <property type="entry name" value="Polyketide_cyc2"/>
    <property type="match status" value="1"/>
</dbReference>
<comment type="caution">
    <text evidence="2">The sequence shown here is derived from an EMBL/GenBank/DDBJ whole genome shotgun (WGS) entry which is preliminary data.</text>
</comment>
<protein>
    <recommendedName>
        <fullName evidence="4">Coenzyme Q-binding protein COQ10 START domain-containing protein</fullName>
    </recommendedName>
</protein>
<dbReference type="InterPro" id="IPR023393">
    <property type="entry name" value="START-like_dom_sf"/>
</dbReference>
<evidence type="ECO:0000313" key="2">
    <source>
        <dbReference type="EMBL" id="TKA66141.1"/>
    </source>
</evidence>
<dbReference type="AlphaFoldDB" id="A0A4U0WSJ1"/>
<dbReference type="Proteomes" id="UP000309340">
    <property type="component" value="Unassembled WGS sequence"/>
</dbReference>
<sequence length="215" mass="24309">MSPPKPLEGDAFRDASSSGPRATPGILNGGVFSIYGDIPIDAPPEAVYDAILDIDKWKDWSTFVSEVEITSHPHSHLKNLKMMEGTNMIFHVNLTDTEKTTSREVCAHIGKLRTLADHEHSHALTHIRWDLHNATSMLPGYLLKAQRVNEIEDLGGGKTMYRTWETFAGWTAGHHKKRYEETLKDRFQDWCRDLKKYVEAKHAKQDVTTPATSAE</sequence>